<dbReference type="PROSITE" id="PS50110">
    <property type="entry name" value="RESPONSE_REGULATORY"/>
    <property type="match status" value="1"/>
</dbReference>
<dbReference type="Pfam" id="PF00196">
    <property type="entry name" value="GerE"/>
    <property type="match status" value="1"/>
</dbReference>
<organism evidence="9 10">
    <name type="scientific">Mesorhizobium loti R88b</name>
    <dbReference type="NCBI Taxonomy" id="935548"/>
    <lineage>
        <taxon>Bacteria</taxon>
        <taxon>Pseudomonadati</taxon>
        <taxon>Pseudomonadota</taxon>
        <taxon>Alphaproteobacteria</taxon>
        <taxon>Hyphomicrobiales</taxon>
        <taxon>Phyllobacteriaceae</taxon>
        <taxon>Mesorhizobium</taxon>
    </lineage>
</organism>
<evidence type="ECO:0000256" key="4">
    <source>
        <dbReference type="ARBA" id="ARBA00023125"/>
    </source>
</evidence>
<dbReference type="PROSITE" id="PS00622">
    <property type="entry name" value="HTH_LUXR_1"/>
    <property type="match status" value="1"/>
</dbReference>
<dbReference type="InterPro" id="IPR000792">
    <property type="entry name" value="Tscrpt_reg_LuxR_C"/>
</dbReference>
<dbReference type="Proteomes" id="UP000503017">
    <property type="component" value="Chromosome"/>
</dbReference>
<name>A0A6M7WML0_RHILI</name>
<keyword evidence="5" id="KW-0804">Transcription</keyword>
<accession>A0A6M7WML0</accession>
<keyword evidence="3" id="KW-0805">Transcription regulation</keyword>
<proteinExistence type="predicted"/>
<gene>
    <name evidence="9" type="ORF">EB235_30700</name>
</gene>
<dbReference type="InterPro" id="IPR011006">
    <property type="entry name" value="CheY-like_superfamily"/>
</dbReference>
<dbReference type="GO" id="GO:0003677">
    <property type="term" value="F:DNA binding"/>
    <property type="evidence" value="ECO:0007669"/>
    <property type="project" value="UniProtKB-KW"/>
</dbReference>
<dbReference type="InterPro" id="IPR001789">
    <property type="entry name" value="Sig_transdc_resp-reg_receiver"/>
</dbReference>
<dbReference type="Gene3D" id="1.10.10.10">
    <property type="entry name" value="Winged helix-like DNA-binding domain superfamily/Winged helix DNA-binding domain"/>
    <property type="match status" value="1"/>
</dbReference>
<evidence type="ECO:0000313" key="9">
    <source>
        <dbReference type="EMBL" id="QKD05320.1"/>
    </source>
</evidence>
<dbReference type="Gene3D" id="3.40.50.2300">
    <property type="match status" value="1"/>
</dbReference>
<dbReference type="FunFam" id="3.40.50.2300:FF:000018">
    <property type="entry name" value="DNA-binding transcriptional regulator NtrC"/>
    <property type="match status" value="1"/>
</dbReference>
<evidence type="ECO:0000256" key="1">
    <source>
        <dbReference type="ARBA" id="ARBA00022553"/>
    </source>
</evidence>
<dbReference type="Pfam" id="PF00072">
    <property type="entry name" value="Response_reg"/>
    <property type="match status" value="1"/>
</dbReference>
<evidence type="ECO:0000259" key="8">
    <source>
        <dbReference type="PROSITE" id="PS50110"/>
    </source>
</evidence>
<dbReference type="PRINTS" id="PR00038">
    <property type="entry name" value="HTHLUXR"/>
</dbReference>
<reference evidence="9 10" key="1">
    <citation type="submission" date="2018-10" db="EMBL/GenBank/DDBJ databases">
        <authorList>
            <person name="Perry B.J."/>
            <person name="Sullivan J.T."/>
            <person name="Murphy R.J.T."/>
            <person name="Ramsay J.P."/>
            <person name="Ronson C.W."/>
        </authorList>
    </citation>
    <scope>NUCLEOTIDE SEQUENCE [LARGE SCALE GENOMIC DNA]</scope>
    <source>
        <strain evidence="9 10">R88b</strain>
    </source>
</reference>
<evidence type="ECO:0000259" key="7">
    <source>
        <dbReference type="PROSITE" id="PS50043"/>
    </source>
</evidence>
<sequence>MVEPGVRKSIYIVDDDESVRDSLCALLSAHGFRPVPSQSAEDFLENFDPQNALCAFIDLRMPGIGGIELLKLLAAKAPIVPVVILTAHGDVPLAVEAMRAGAVDFIEKPGSQEQLLAAIDAAANRLANRPQPKLPQSIVTERLARLTSREKEVLDHVVLGMTNKHIADQLHISQRTVEIHRARIREKMEARGLADLIRMMK</sequence>
<dbReference type="GO" id="GO:0000160">
    <property type="term" value="P:phosphorelay signal transduction system"/>
    <property type="evidence" value="ECO:0007669"/>
    <property type="project" value="UniProtKB-KW"/>
</dbReference>
<evidence type="ECO:0000256" key="6">
    <source>
        <dbReference type="PROSITE-ProRule" id="PRU00169"/>
    </source>
</evidence>
<dbReference type="PANTHER" id="PTHR44688">
    <property type="entry name" value="DNA-BINDING TRANSCRIPTIONAL ACTIVATOR DEVR_DOSR"/>
    <property type="match status" value="1"/>
</dbReference>
<dbReference type="RefSeq" id="WP_027033718.1">
    <property type="nucleotide sequence ID" value="NZ_CP033367.1"/>
</dbReference>
<dbReference type="SUPFAM" id="SSF46894">
    <property type="entry name" value="C-terminal effector domain of the bipartite response regulators"/>
    <property type="match status" value="1"/>
</dbReference>
<dbReference type="PROSITE" id="PS50043">
    <property type="entry name" value="HTH_LUXR_2"/>
    <property type="match status" value="1"/>
</dbReference>
<feature type="domain" description="Response regulatory" evidence="8">
    <location>
        <begin position="9"/>
        <end position="123"/>
    </location>
</feature>
<dbReference type="CDD" id="cd06170">
    <property type="entry name" value="LuxR_C_like"/>
    <property type="match status" value="1"/>
</dbReference>
<dbReference type="InterPro" id="IPR036388">
    <property type="entry name" value="WH-like_DNA-bd_sf"/>
</dbReference>
<dbReference type="InterPro" id="IPR016032">
    <property type="entry name" value="Sig_transdc_resp-reg_C-effctor"/>
</dbReference>
<keyword evidence="1 6" id="KW-0597">Phosphoprotein</keyword>
<dbReference type="AlphaFoldDB" id="A0A6M7WML0"/>
<evidence type="ECO:0000256" key="3">
    <source>
        <dbReference type="ARBA" id="ARBA00023015"/>
    </source>
</evidence>
<dbReference type="EMBL" id="CP033367">
    <property type="protein sequence ID" value="QKD05320.1"/>
    <property type="molecule type" value="Genomic_DNA"/>
</dbReference>
<evidence type="ECO:0000256" key="2">
    <source>
        <dbReference type="ARBA" id="ARBA00023012"/>
    </source>
</evidence>
<protein>
    <submittedName>
        <fullName evidence="9">DNA-binding response regulator</fullName>
    </submittedName>
</protein>
<keyword evidence="4 9" id="KW-0238">DNA-binding</keyword>
<feature type="domain" description="HTH luxR-type" evidence="7">
    <location>
        <begin position="139"/>
        <end position="201"/>
    </location>
</feature>
<dbReference type="SMART" id="SM00421">
    <property type="entry name" value="HTH_LUXR"/>
    <property type="match status" value="1"/>
</dbReference>
<keyword evidence="2" id="KW-0902">Two-component regulatory system</keyword>
<dbReference type="SMART" id="SM00448">
    <property type="entry name" value="REC"/>
    <property type="match status" value="1"/>
</dbReference>
<evidence type="ECO:0000256" key="5">
    <source>
        <dbReference type="ARBA" id="ARBA00023163"/>
    </source>
</evidence>
<dbReference type="GO" id="GO:0006355">
    <property type="term" value="P:regulation of DNA-templated transcription"/>
    <property type="evidence" value="ECO:0007669"/>
    <property type="project" value="InterPro"/>
</dbReference>
<feature type="modified residue" description="4-aspartylphosphate" evidence="6">
    <location>
        <position position="58"/>
    </location>
</feature>
<dbReference type="SUPFAM" id="SSF52172">
    <property type="entry name" value="CheY-like"/>
    <property type="match status" value="1"/>
</dbReference>
<dbReference type="PANTHER" id="PTHR44688:SF16">
    <property type="entry name" value="DNA-BINDING TRANSCRIPTIONAL ACTIVATOR DEVR_DOSR"/>
    <property type="match status" value="1"/>
</dbReference>
<evidence type="ECO:0000313" key="10">
    <source>
        <dbReference type="Proteomes" id="UP000503017"/>
    </source>
</evidence>